<protein>
    <submittedName>
        <fullName evidence="2">Diguanylate cyclase</fullName>
    </submittedName>
</protein>
<dbReference type="InterPro" id="IPR029787">
    <property type="entry name" value="Nucleotide_cyclase"/>
</dbReference>
<dbReference type="OrthoDB" id="5372407at2"/>
<keyword evidence="3" id="KW-1185">Reference proteome</keyword>
<dbReference type="Pfam" id="PF00990">
    <property type="entry name" value="GGDEF"/>
    <property type="match status" value="1"/>
</dbReference>
<dbReference type="Gene3D" id="3.30.70.270">
    <property type="match status" value="1"/>
</dbReference>
<evidence type="ECO:0000313" key="3">
    <source>
        <dbReference type="Proteomes" id="UP000002222"/>
    </source>
</evidence>
<dbReference type="InterPro" id="IPR043128">
    <property type="entry name" value="Rev_trsase/Diguanyl_cyclase"/>
</dbReference>
<dbReference type="AlphaFoldDB" id="D1B501"/>
<feature type="domain" description="GGDEF" evidence="1">
    <location>
        <begin position="187"/>
        <end position="353"/>
    </location>
</feature>
<dbReference type="SMART" id="SM00267">
    <property type="entry name" value="GGDEF"/>
    <property type="match status" value="1"/>
</dbReference>
<accession>D1B501</accession>
<sequence>MVRFNREKGNVGVYNIDTKEDIVAQTPPPKPITKEPIASQNSTNNELDKFAALVLKTMGDEGIPPTPQNFQIYFDKLLESKPTAFKKRINDFLELENNNNDESHARIELEIKEGFAQIKNIMQVVSTVYRNLNVMQEIIKKRSTQLESNPSFLATQNIISSLTEDLNKMFELTTKQIDLLKGYYQKTTTILQEVDNQSIFDAKFGIYNRRYLVKSIKNEIKLIKTYAHPSTLVLSRVKESSLEKIASKKEKDTIVRNIAKLLLKTSRRSDIVAHFGDGILAMILKHTDLNSAKKACDRISELVYQTSFFVGSSEIETDIELAITSLDTEHSVEEFLAVMLEGLPKTGRSLIPYIVCTPLHESEIE</sequence>
<organism evidence="2 3">
    <name type="scientific">Sulfurospirillum deleyianum (strain ATCC 51133 / DSM 6946 / 5175)</name>
    <dbReference type="NCBI Taxonomy" id="525898"/>
    <lineage>
        <taxon>Bacteria</taxon>
        <taxon>Pseudomonadati</taxon>
        <taxon>Campylobacterota</taxon>
        <taxon>Epsilonproteobacteria</taxon>
        <taxon>Campylobacterales</taxon>
        <taxon>Sulfurospirillaceae</taxon>
        <taxon>Sulfurospirillum</taxon>
    </lineage>
</organism>
<dbReference type="Proteomes" id="UP000002222">
    <property type="component" value="Chromosome"/>
</dbReference>
<reference evidence="3" key="1">
    <citation type="submission" date="2009-11" db="EMBL/GenBank/DDBJ databases">
        <title>The complete genome of Sulfurospirillum deleyianum DSM 6946.</title>
        <authorList>
            <consortium name="US DOE Joint Genome Institute (JGI-PGF)"/>
            <person name="Lucas S."/>
            <person name="Copeland A."/>
            <person name="Lapidus A."/>
            <person name="Glavina del Rio T."/>
            <person name="Dalin E."/>
            <person name="Tice H."/>
            <person name="Bruce D."/>
            <person name="Goodwin L."/>
            <person name="Pitluck S."/>
            <person name="Kyrpides N."/>
            <person name="Mavromatis K."/>
            <person name="Ivanova N."/>
            <person name="Ovchinnikova G."/>
            <person name="Munk A.C."/>
            <person name="Lu M."/>
            <person name="Brettin T."/>
            <person name="Detter J.C."/>
            <person name="Han C."/>
            <person name="Tapia R."/>
            <person name="Larimer F."/>
            <person name="Land M."/>
            <person name="Hauser L."/>
            <person name="Markowitz V."/>
            <person name="Cheng J.F."/>
            <person name="Hugenholtz P."/>
            <person name="Woyke T."/>
            <person name="Wu D."/>
            <person name="Aumann P."/>
            <person name="Schneider S."/>
            <person name="Lang E."/>
            <person name="Spring S."/>
            <person name="Klenk H.P."/>
            <person name="Eisen J.A."/>
        </authorList>
    </citation>
    <scope>NUCLEOTIDE SEQUENCE [LARGE SCALE GENOMIC DNA]</scope>
    <source>
        <strain evidence="3">ATCC 51133 / DSM 6946 / 5175</strain>
    </source>
</reference>
<reference evidence="2 3" key="2">
    <citation type="journal article" date="2010" name="Stand. Genomic Sci.">
        <title>Complete genome sequence of Sulfurospirillum deleyianum type strain (5175).</title>
        <authorList>
            <person name="Sikorski J."/>
            <person name="Lapidus A."/>
            <person name="Copeland A."/>
            <person name="Glavina Del Rio T."/>
            <person name="Nolan M."/>
            <person name="Lucas S."/>
            <person name="Chen F."/>
            <person name="Tice H."/>
            <person name="Cheng J.F."/>
            <person name="Saunders E."/>
            <person name="Bruce D."/>
            <person name="Goodwin L."/>
            <person name="Pitluck S."/>
            <person name="Ovchinnikova G."/>
            <person name="Pati A."/>
            <person name="Ivanova N."/>
            <person name="Mavromatis K."/>
            <person name="Chen A."/>
            <person name="Palaniappan K."/>
            <person name="Chain P."/>
            <person name="Land M."/>
            <person name="Hauser L."/>
            <person name="Chang Y.J."/>
            <person name="Jeffries C.D."/>
            <person name="Brettin T."/>
            <person name="Detter J.C."/>
            <person name="Han C."/>
            <person name="Rohde M."/>
            <person name="Lang E."/>
            <person name="Spring S."/>
            <person name="Goker M."/>
            <person name="Bristow J."/>
            <person name="Eisen J.A."/>
            <person name="Markowitz V."/>
            <person name="Hugenholtz P."/>
            <person name="Kyrpides N.C."/>
            <person name="Klenk H.P."/>
        </authorList>
    </citation>
    <scope>NUCLEOTIDE SEQUENCE [LARGE SCALE GENOMIC DNA]</scope>
    <source>
        <strain evidence="3">ATCC 51133 / DSM 6946 / 5175</strain>
    </source>
</reference>
<dbReference type="STRING" id="525898.Sdel_2159"/>
<proteinExistence type="predicted"/>
<dbReference type="RefSeq" id="WP_012857916.1">
    <property type="nucleotide sequence ID" value="NC_013512.1"/>
</dbReference>
<dbReference type="SUPFAM" id="SSF55073">
    <property type="entry name" value="Nucleotide cyclase"/>
    <property type="match status" value="1"/>
</dbReference>
<dbReference type="KEGG" id="sdl:Sdel_2159"/>
<dbReference type="eggNOG" id="COG3706">
    <property type="taxonomic scope" value="Bacteria"/>
</dbReference>
<dbReference type="NCBIfam" id="TIGR00254">
    <property type="entry name" value="GGDEF"/>
    <property type="match status" value="1"/>
</dbReference>
<dbReference type="EMBL" id="CP001816">
    <property type="protein sequence ID" value="ACZ13171.1"/>
    <property type="molecule type" value="Genomic_DNA"/>
</dbReference>
<name>D1B501_SULD5</name>
<dbReference type="HOGENOM" id="CLU_060926_0_0_7"/>
<dbReference type="InterPro" id="IPR000160">
    <property type="entry name" value="GGDEF_dom"/>
</dbReference>
<evidence type="ECO:0000259" key="1">
    <source>
        <dbReference type="SMART" id="SM00267"/>
    </source>
</evidence>
<evidence type="ECO:0000313" key="2">
    <source>
        <dbReference type="EMBL" id="ACZ13171.1"/>
    </source>
</evidence>
<gene>
    <name evidence="2" type="ordered locus">Sdel_2159</name>
</gene>